<feature type="domain" description="NACHT" evidence="1">
    <location>
        <begin position="111"/>
        <end position="224"/>
    </location>
</feature>
<keyword evidence="3" id="KW-1185">Reference proteome</keyword>
<evidence type="ECO:0000313" key="3">
    <source>
        <dbReference type="Proteomes" id="UP000029224"/>
    </source>
</evidence>
<accession>A0A090SXI9</accession>
<evidence type="ECO:0000313" key="2">
    <source>
        <dbReference type="EMBL" id="GAL32416.1"/>
    </source>
</evidence>
<organism evidence="2 3">
    <name type="scientific">Vibrio maritimus</name>
    <dbReference type="NCBI Taxonomy" id="990268"/>
    <lineage>
        <taxon>Bacteria</taxon>
        <taxon>Pseudomonadati</taxon>
        <taxon>Pseudomonadota</taxon>
        <taxon>Gammaproteobacteria</taxon>
        <taxon>Vibrionales</taxon>
        <taxon>Vibrionaceae</taxon>
        <taxon>Vibrio</taxon>
    </lineage>
</organism>
<dbReference type="PROSITE" id="PS50837">
    <property type="entry name" value="NACHT"/>
    <property type="match status" value="1"/>
</dbReference>
<dbReference type="InterPro" id="IPR055051">
    <property type="entry name" value="SNaCT1"/>
</dbReference>
<dbReference type="SUPFAM" id="SSF52540">
    <property type="entry name" value="P-loop containing nucleoside triphosphate hydrolases"/>
    <property type="match status" value="1"/>
</dbReference>
<proteinExistence type="predicted"/>
<name>A0A090SXI9_9VIBR</name>
<evidence type="ECO:0000259" key="1">
    <source>
        <dbReference type="PROSITE" id="PS50837"/>
    </source>
</evidence>
<dbReference type="Pfam" id="PF05729">
    <property type="entry name" value="NACHT"/>
    <property type="match status" value="1"/>
</dbReference>
<sequence length="624" mass="71907">MNKSVLQMEPATALTMVALKQVVTQVTKKILDKPWSKDTESAKEVFRQLSEDYAATVYVEKYVTKFLKMRTLHSAESDVYLDEIYSPLTLKVQSNDDEFSIDDDVTLSFSRVVNIIGIAGQGKSTILRKLFLEELKKGERFPFMLELRRVEGTDVISYLKQQLINIGLSFEDGDVEILLQSKKIILLLDGFDEVSSNYRQKMLYDITQLKTRYNCDVIVTTRPGTEICSEVDITNLKVKKLELNDIVSIISKLDKNNDVTELPEIISNNVQLQGTLVSPILVNLLYVCYPYLDTVPENVVDFYDKLFMTLYSRHDKIKNFNREKYTNIGAIEASRIFSAFCFDSLNRGALEFSEESLHDYMQSALKLNQKETSTSEQIVKDLVNITCLIQKDGFNKYVFLHKSIQEFHSAKFISTLPHEHKKRFYLKLVEKIDREDKFDNVLVFLKYIDTNDYNSLLVLNYFKSKKLNHLCSESQDVIIDSIIIDMLKEKKLTFAIKGSQADCETMQVIQQHNILSTLGFLKDKARRNNPDYENVLFNHLFGFGSSELTSNKLTSKDLISVGKLSKGKTEVTVSVYDFLKLNGSIDTYSQLLKEEIISFYNEIYKPIHKKSEQVSRILDIDFDM</sequence>
<dbReference type="AlphaFoldDB" id="A0A090SXI9"/>
<dbReference type="Proteomes" id="UP000029224">
    <property type="component" value="Unassembled WGS sequence"/>
</dbReference>
<protein>
    <recommendedName>
        <fullName evidence="1">NACHT domain-containing protein</fullName>
    </recommendedName>
</protein>
<dbReference type="InterPro" id="IPR007111">
    <property type="entry name" value="NACHT_NTPase"/>
</dbReference>
<dbReference type="InterPro" id="IPR027417">
    <property type="entry name" value="P-loop_NTPase"/>
</dbReference>
<dbReference type="OrthoDB" id="6875580at2"/>
<gene>
    <name evidence="2" type="ORF">JCM19240_5847</name>
</gene>
<dbReference type="PANTHER" id="PTHR46844">
    <property type="entry name" value="SLR5058 PROTEIN"/>
    <property type="match status" value="1"/>
</dbReference>
<comment type="caution">
    <text evidence="2">The sequence shown here is derived from an EMBL/GenBank/DDBJ whole genome shotgun (WGS) entry which is preliminary data.</text>
</comment>
<dbReference type="Gene3D" id="3.40.50.300">
    <property type="entry name" value="P-loop containing nucleotide triphosphate hydrolases"/>
    <property type="match status" value="1"/>
</dbReference>
<reference evidence="2 3" key="2">
    <citation type="submission" date="2014-09" db="EMBL/GenBank/DDBJ databases">
        <authorList>
            <consortium name="NBRP consortium"/>
            <person name="Sawabe T."/>
            <person name="Meirelles P."/>
            <person name="Nakanishi M."/>
            <person name="Sayaka M."/>
            <person name="Hattori M."/>
            <person name="Ohkuma M."/>
        </authorList>
    </citation>
    <scope>NUCLEOTIDE SEQUENCE [LARGE SCALE GENOMIC DNA]</scope>
    <source>
        <strain evidence="2 3">JCM 19240</strain>
    </source>
</reference>
<dbReference type="PANTHER" id="PTHR46844:SF1">
    <property type="entry name" value="SLR5058 PROTEIN"/>
    <property type="match status" value="1"/>
</dbReference>
<reference evidence="2 3" key="1">
    <citation type="submission" date="2014-09" db="EMBL/GenBank/DDBJ databases">
        <title>Vibrio maritimus JCM 19240. (C210) whole genome shotgun sequence.</title>
        <authorList>
            <person name="Sawabe T."/>
            <person name="Meirelles P."/>
            <person name="Nakanishi M."/>
            <person name="Sayaka M."/>
            <person name="Hattori M."/>
            <person name="Ohkuma M."/>
        </authorList>
    </citation>
    <scope>NUCLEOTIDE SEQUENCE [LARGE SCALE GENOMIC DNA]</scope>
    <source>
        <strain evidence="2 3">JCM 19240</strain>
    </source>
</reference>
<dbReference type="Pfam" id="PF22710">
    <property type="entry name" value="SNaCT1"/>
    <property type="match status" value="1"/>
</dbReference>
<dbReference type="EMBL" id="BBMT01000001">
    <property type="protein sequence ID" value="GAL32416.1"/>
    <property type="molecule type" value="Genomic_DNA"/>
</dbReference>